<sequence length="150" mass="16556">MAETITALSEQLFDLLQKDSFALLSTIDHETGSPATNAISWLFAKDRITVRFAVDQRSRILTNINQHADVNLTVVGAGSVFVIYGSARQVAEALDGVPFKLACYDIDIASVRDAMFYGARISVAPEYEKTYDKRAAEKLDTQVFDAMQKA</sequence>
<dbReference type="InterPro" id="IPR012349">
    <property type="entry name" value="Split_barrel_FMN-bd"/>
</dbReference>
<dbReference type="InterPro" id="IPR011576">
    <property type="entry name" value="Pyridox_Oxase_N"/>
</dbReference>
<dbReference type="Pfam" id="PF01243">
    <property type="entry name" value="PNPOx_N"/>
    <property type="match status" value="1"/>
</dbReference>
<dbReference type="RefSeq" id="WP_036677264.1">
    <property type="nucleotide sequence ID" value="NZ_FYEP01000014.1"/>
</dbReference>
<comment type="caution">
    <text evidence="2">The sequence shown here is derived from an EMBL/GenBank/DDBJ whole genome shotgun (WGS) entry which is preliminary data.</text>
</comment>
<dbReference type="EMBL" id="JNVM01000004">
    <property type="protein sequence ID" value="KEQ27204.1"/>
    <property type="molecule type" value="Genomic_DNA"/>
</dbReference>
<evidence type="ECO:0000313" key="3">
    <source>
        <dbReference type="Proteomes" id="UP000028123"/>
    </source>
</evidence>
<dbReference type="NCBIfam" id="NF005232">
    <property type="entry name" value="PRK06733.1"/>
    <property type="match status" value="1"/>
</dbReference>
<evidence type="ECO:0000313" key="2">
    <source>
        <dbReference type="EMBL" id="KEQ27204.1"/>
    </source>
</evidence>
<dbReference type="Proteomes" id="UP000028123">
    <property type="component" value="Unassembled WGS sequence"/>
</dbReference>
<accession>A0A081P931</accession>
<reference evidence="2 3" key="1">
    <citation type="submission" date="2014-06" db="EMBL/GenBank/DDBJ databases">
        <title>Draft genome sequence of Paenibacillus sp. MSt1.</title>
        <authorList>
            <person name="Aw Y.K."/>
            <person name="Ong K.S."/>
            <person name="Gan H.M."/>
            <person name="Lee S.M."/>
        </authorList>
    </citation>
    <scope>NUCLEOTIDE SEQUENCE [LARGE SCALE GENOMIC DNA]</scope>
    <source>
        <strain evidence="2 3">MSt1</strain>
    </source>
</reference>
<proteinExistence type="predicted"/>
<dbReference type="AlphaFoldDB" id="A0A081P931"/>
<organism evidence="2 3">
    <name type="scientific">Paenibacillus tyrfis</name>
    <dbReference type="NCBI Taxonomy" id="1501230"/>
    <lineage>
        <taxon>Bacteria</taxon>
        <taxon>Bacillati</taxon>
        <taxon>Bacillota</taxon>
        <taxon>Bacilli</taxon>
        <taxon>Bacillales</taxon>
        <taxon>Paenibacillaceae</taxon>
        <taxon>Paenibacillus</taxon>
    </lineage>
</organism>
<protein>
    <recommendedName>
        <fullName evidence="1">Pyridoxamine 5'-phosphate oxidase N-terminal domain-containing protein</fullName>
    </recommendedName>
</protein>
<evidence type="ECO:0000259" key="1">
    <source>
        <dbReference type="Pfam" id="PF01243"/>
    </source>
</evidence>
<dbReference type="SUPFAM" id="SSF50475">
    <property type="entry name" value="FMN-binding split barrel"/>
    <property type="match status" value="1"/>
</dbReference>
<name>A0A081P931_9BACL</name>
<keyword evidence="3" id="KW-1185">Reference proteome</keyword>
<dbReference type="OrthoDB" id="2381603at2"/>
<gene>
    <name evidence="2" type="ORF">ET33_25340</name>
</gene>
<dbReference type="Gene3D" id="2.30.110.10">
    <property type="entry name" value="Electron Transport, Fmn-binding Protein, Chain A"/>
    <property type="match status" value="1"/>
</dbReference>
<feature type="domain" description="Pyridoxamine 5'-phosphate oxidase N-terminal" evidence="1">
    <location>
        <begin position="9"/>
        <end position="93"/>
    </location>
</feature>
<dbReference type="eggNOG" id="COG3576">
    <property type="taxonomic scope" value="Bacteria"/>
</dbReference>